<dbReference type="OMA" id="RYNINNT"/>
<dbReference type="PROSITE" id="PS50102">
    <property type="entry name" value="RRM"/>
    <property type="match status" value="1"/>
</dbReference>
<dbReference type="Gramene" id="ESR36866">
    <property type="protein sequence ID" value="ESR36866"/>
    <property type="gene ID" value="CICLE_v10030115mg"/>
</dbReference>
<dbReference type="eggNOG" id="KOG0118">
    <property type="taxonomic scope" value="Eukaryota"/>
</dbReference>
<keyword evidence="2 3" id="KW-0694">RNA-binding</keyword>
<evidence type="ECO:0000313" key="5">
    <source>
        <dbReference type="EMBL" id="ESR36866.1"/>
    </source>
</evidence>
<sequence length="191" mass="20680">AKFIIDSNTGHTKGYGFVRFGDENERSRAMIEMNGPKKASGYQQQYSSQALVLAGGPASNGARVQGSDGESNNATIFVGALDSNVSDKDLRELFSHFGEILSVKIPVGKGCGFVQFANRKDAEKLQGTAIGKQTVRLSWGHNPRNKQWRGDHINHWNRAHYGGQGYSGNGYAFPPNQDPNMYAATTVPGAS</sequence>
<feature type="domain" description="RRM" evidence="4">
    <location>
        <begin position="74"/>
        <end position="142"/>
    </location>
</feature>
<dbReference type="GO" id="GO:0003729">
    <property type="term" value="F:mRNA binding"/>
    <property type="evidence" value="ECO:0007669"/>
    <property type="project" value="InterPro"/>
</dbReference>
<dbReference type="InParanoid" id="V4SIJ8"/>
<dbReference type="GO" id="GO:0005829">
    <property type="term" value="C:cytosol"/>
    <property type="evidence" value="ECO:0007669"/>
    <property type="project" value="TreeGrafter"/>
</dbReference>
<dbReference type="PANTHER" id="PTHR47640:SF9">
    <property type="entry name" value="POLYADENYLATE-BINDING PROTEIN RBP47B"/>
    <property type="match status" value="1"/>
</dbReference>
<protein>
    <recommendedName>
        <fullName evidence="4">RRM domain-containing protein</fullName>
    </recommendedName>
</protein>
<dbReference type="InterPro" id="IPR000504">
    <property type="entry name" value="RRM_dom"/>
</dbReference>
<dbReference type="PANTHER" id="PTHR47640">
    <property type="entry name" value="TRNA SELENOCYSTEINE 1-ASSOCIATED PROTEIN 1-RELATED-RELATED"/>
    <property type="match status" value="1"/>
</dbReference>
<dbReference type="SUPFAM" id="SSF54928">
    <property type="entry name" value="RNA-binding domain, RBD"/>
    <property type="match status" value="2"/>
</dbReference>
<dbReference type="Proteomes" id="UP000030687">
    <property type="component" value="Unassembled WGS sequence"/>
</dbReference>
<dbReference type="KEGG" id="cic:CICLE_v10030115mg"/>
<keyword evidence="1" id="KW-0507">mRNA processing</keyword>
<accession>V4SIJ8</accession>
<dbReference type="InterPro" id="IPR012677">
    <property type="entry name" value="Nucleotide-bd_a/b_plait_sf"/>
</dbReference>
<evidence type="ECO:0000256" key="3">
    <source>
        <dbReference type="PROSITE-ProRule" id="PRU00176"/>
    </source>
</evidence>
<feature type="non-terminal residue" evidence="5">
    <location>
        <position position="1"/>
    </location>
</feature>
<dbReference type="SMART" id="SM00360">
    <property type="entry name" value="RRM"/>
    <property type="match status" value="1"/>
</dbReference>
<gene>
    <name evidence="5" type="ORF">CICLE_v10030115mg</name>
</gene>
<reference evidence="5 6" key="1">
    <citation type="submission" date="2013-10" db="EMBL/GenBank/DDBJ databases">
        <authorList>
            <consortium name="International Citrus Genome Consortium"/>
            <person name="Jenkins J."/>
            <person name="Schmutz J."/>
            <person name="Prochnik S."/>
            <person name="Rokhsar D."/>
            <person name="Gmitter F."/>
            <person name="Ollitrault P."/>
            <person name="Machado M."/>
            <person name="Talon M."/>
            <person name="Wincker P."/>
            <person name="Jaillon O."/>
            <person name="Morgante M."/>
        </authorList>
    </citation>
    <scope>NUCLEOTIDE SEQUENCE</scope>
    <source>
        <strain evidence="6">cv. Clemenules</strain>
    </source>
</reference>
<dbReference type="Pfam" id="PF00076">
    <property type="entry name" value="RRM_1"/>
    <property type="match status" value="2"/>
</dbReference>
<evidence type="ECO:0000313" key="6">
    <source>
        <dbReference type="Proteomes" id="UP000030687"/>
    </source>
</evidence>
<evidence type="ECO:0000256" key="1">
    <source>
        <dbReference type="ARBA" id="ARBA00022664"/>
    </source>
</evidence>
<proteinExistence type="predicted"/>
<dbReference type="STRING" id="85681.V4SIJ8"/>
<evidence type="ECO:0000256" key="2">
    <source>
        <dbReference type="ARBA" id="ARBA00022884"/>
    </source>
</evidence>
<organism evidence="5 6">
    <name type="scientific">Citrus clementina</name>
    <name type="common">Clementine</name>
    <name type="synonym">Citrus deliciosa x Citrus sinensis</name>
    <dbReference type="NCBI Taxonomy" id="85681"/>
    <lineage>
        <taxon>Eukaryota</taxon>
        <taxon>Viridiplantae</taxon>
        <taxon>Streptophyta</taxon>
        <taxon>Embryophyta</taxon>
        <taxon>Tracheophyta</taxon>
        <taxon>Spermatophyta</taxon>
        <taxon>Magnoliopsida</taxon>
        <taxon>eudicotyledons</taxon>
        <taxon>Gunneridae</taxon>
        <taxon>Pentapetalae</taxon>
        <taxon>rosids</taxon>
        <taxon>malvids</taxon>
        <taxon>Sapindales</taxon>
        <taxon>Rutaceae</taxon>
        <taxon>Aurantioideae</taxon>
        <taxon>Citrus</taxon>
    </lineage>
</organism>
<dbReference type="Gene3D" id="3.30.70.330">
    <property type="match status" value="2"/>
</dbReference>
<dbReference type="EMBL" id="KI536978">
    <property type="protein sequence ID" value="ESR36866.1"/>
    <property type="molecule type" value="Genomic_DNA"/>
</dbReference>
<dbReference type="InterPro" id="IPR035979">
    <property type="entry name" value="RBD_domain_sf"/>
</dbReference>
<dbReference type="AlphaFoldDB" id="V4SIJ8"/>
<dbReference type="GO" id="GO:0006397">
    <property type="term" value="P:mRNA processing"/>
    <property type="evidence" value="ECO:0007669"/>
    <property type="project" value="UniProtKB-KW"/>
</dbReference>
<dbReference type="InterPro" id="IPR050825">
    <property type="entry name" value="RBM42_RBP45_47-like"/>
</dbReference>
<keyword evidence="6" id="KW-1185">Reference proteome</keyword>
<evidence type="ECO:0000259" key="4">
    <source>
        <dbReference type="PROSITE" id="PS50102"/>
    </source>
</evidence>
<name>V4SIJ8_CITCL</name>